<reference evidence="11 12" key="1">
    <citation type="journal article" date="2015" name="Microbiome">
        <title>Genomic resolution of linkages in carbon, nitrogen, and sulfur cycling among widespread estuary sediment bacteria.</title>
        <authorList>
            <person name="Baker B.J."/>
            <person name="Lazar C.S."/>
            <person name="Teske A.P."/>
            <person name="Dick G.J."/>
        </authorList>
    </citation>
    <scope>NUCLEOTIDE SEQUENCE [LARGE SCALE GENOMIC DNA]</scope>
    <source>
        <strain evidence="11">DG_26</strain>
    </source>
</reference>
<evidence type="ECO:0000256" key="3">
    <source>
        <dbReference type="ARBA" id="ARBA00022884"/>
    </source>
</evidence>
<dbReference type="PROSITE" id="PS00464">
    <property type="entry name" value="RIBOSOMAL_L22"/>
    <property type="match status" value="1"/>
</dbReference>
<evidence type="ECO:0000256" key="8">
    <source>
        <dbReference type="RuleBase" id="RU004005"/>
    </source>
</evidence>
<dbReference type="InterPro" id="IPR036394">
    <property type="entry name" value="Ribosomal_uL22_sf"/>
</dbReference>
<evidence type="ECO:0000256" key="7">
    <source>
        <dbReference type="HAMAP-Rule" id="MF_01331"/>
    </source>
</evidence>
<evidence type="ECO:0000256" key="4">
    <source>
        <dbReference type="ARBA" id="ARBA00022980"/>
    </source>
</evidence>
<comment type="function">
    <text evidence="7 10">This protein binds specifically to 23S rRNA; its binding is stimulated by other ribosomal proteins, e.g., L4, L17, and L20. It is important during the early stages of 50S assembly. It makes multiple contacts with different domains of the 23S rRNA in the assembled 50S subunit and ribosome.</text>
</comment>
<keyword evidence="5 7" id="KW-0687">Ribonucleoprotein</keyword>
<dbReference type="Pfam" id="PF00237">
    <property type="entry name" value="Ribosomal_L22"/>
    <property type="match status" value="1"/>
</dbReference>
<comment type="function">
    <text evidence="7">The globular domain of the protein is located near the polypeptide exit tunnel on the outside of the subunit, while an extended beta-hairpin is found that lines the wall of the exit tunnel in the center of the 70S ribosome.</text>
</comment>
<keyword evidence="2 7" id="KW-0699">rRNA-binding</keyword>
<dbReference type="PANTHER" id="PTHR13501">
    <property type="entry name" value="CHLOROPLAST 50S RIBOSOMAL PROTEIN L22-RELATED"/>
    <property type="match status" value="1"/>
</dbReference>
<organism evidence="11 12">
    <name type="scientific">candidate division TA06 bacterium DG_26</name>
    <dbReference type="NCBI Taxonomy" id="1703771"/>
    <lineage>
        <taxon>Bacteria</taxon>
        <taxon>Bacteria division TA06</taxon>
    </lineage>
</organism>
<dbReference type="InterPro" id="IPR001063">
    <property type="entry name" value="Ribosomal_uL22"/>
</dbReference>
<evidence type="ECO:0000256" key="10">
    <source>
        <dbReference type="RuleBase" id="RU004008"/>
    </source>
</evidence>
<evidence type="ECO:0000256" key="6">
    <source>
        <dbReference type="ARBA" id="ARBA00035207"/>
    </source>
</evidence>
<protein>
    <recommendedName>
        <fullName evidence="6 7">Large ribosomal subunit protein uL22</fullName>
    </recommendedName>
</protein>
<dbReference type="CDD" id="cd00336">
    <property type="entry name" value="Ribosomal_L22"/>
    <property type="match status" value="1"/>
</dbReference>
<comment type="similarity">
    <text evidence="1 7 8">Belongs to the universal ribosomal protein uL22 family.</text>
</comment>
<dbReference type="GO" id="GO:0003735">
    <property type="term" value="F:structural constituent of ribosome"/>
    <property type="evidence" value="ECO:0007669"/>
    <property type="project" value="InterPro"/>
</dbReference>
<evidence type="ECO:0000256" key="5">
    <source>
        <dbReference type="ARBA" id="ARBA00023274"/>
    </source>
</evidence>
<evidence type="ECO:0000256" key="2">
    <source>
        <dbReference type="ARBA" id="ARBA00022730"/>
    </source>
</evidence>
<evidence type="ECO:0000256" key="9">
    <source>
        <dbReference type="RuleBase" id="RU004006"/>
    </source>
</evidence>
<keyword evidence="3 7" id="KW-0694">RNA-binding</keyword>
<evidence type="ECO:0000256" key="1">
    <source>
        <dbReference type="ARBA" id="ARBA00009451"/>
    </source>
</evidence>
<dbReference type="GO" id="GO:0006412">
    <property type="term" value="P:translation"/>
    <property type="evidence" value="ECO:0007669"/>
    <property type="project" value="UniProtKB-UniRule"/>
</dbReference>
<evidence type="ECO:0000313" key="11">
    <source>
        <dbReference type="EMBL" id="KPJ50412.1"/>
    </source>
</evidence>
<dbReference type="GO" id="GO:0022625">
    <property type="term" value="C:cytosolic large ribosomal subunit"/>
    <property type="evidence" value="ECO:0007669"/>
    <property type="project" value="TreeGrafter"/>
</dbReference>
<dbReference type="GO" id="GO:0019843">
    <property type="term" value="F:rRNA binding"/>
    <property type="evidence" value="ECO:0007669"/>
    <property type="project" value="UniProtKB-UniRule"/>
</dbReference>
<evidence type="ECO:0000313" key="12">
    <source>
        <dbReference type="Proteomes" id="UP000051124"/>
    </source>
</evidence>
<keyword evidence="4 7" id="KW-0689">Ribosomal protein</keyword>
<dbReference type="EMBL" id="LIZT01000022">
    <property type="protein sequence ID" value="KPJ50412.1"/>
    <property type="molecule type" value="Genomic_DNA"/>
</dbReference>
<proteinExistence type="inferred from homology"/>
<dbReference type="NCBIfam" id="TIGR01044">
    <property type="entry name" value="rplV_bact"/>
    <property type="match status" value="1"/>
</dbReference>
<dbReference type="HAMAP" id="MF_01331_B">
    <property type="entry name" value="Ribosomal_uL22_B"/>
    <property type="match status" value="1"/>
</dbReference>
<comment type="caution">
    <text evidence="11">The sequence shown here is derived from an EMBL/GenBank/DDBJ whole genome shotgun (WGS) entry which is preliminary data.</text>
</comment>
<dbReference type="InterPro" id="IPR005727">
    <property type="entry name" value="Ribosomal_uL22_bac/chlpt-type"/>
</dbReference>
<dbReference type="PANTHER" id="PTHR13501:SF8">
    <property type="entry name" value="LARGE RIBOSOMAL SUBUNIT PROTEIN UL22M"/>
    <property type="match status" value="1"/>
</dbReference>
<sequence length="115" mass="13108">MEARAVSRFVRVSPRKARAVVDLIRGKDVSEALTVLKFLRRRAGKFVEKVVKSAASNAIDIAGKNKLDMDRLYIKEARVDEGARMKRFRPRAYGRASMIRHRTSHITVVVEEKKA</sequence>
<dbReference type="PATRIC" id="fig|1703771.3.peg.733"/>
<dbReference type="SUPFAM" id="SSF54843">
    <property type="entry name" value="Ribosomal protein L22"/>
    <property type="match status" value="1"/>
</dbReference>
<gene>
    <name evidence="7" type="primary">rplV</name>
    <name evidence="11" type="ORF">AMJ40_02975</name>
</gene>
<dbReference type="Proteomes" id="UP000051124">
    <property type="component" value="Unassembled WGS sequence"/>
</dbReference>
<dbReference type="AlphaFoldDB" id="A0A0S7WLC9"/>
<accession>A0A0S7WLC9</accession>
<comment type="subunit">
    <text evidence="7 9">Part of the 50S ribosomal subunit.</text>
</comment>
<name>A0A0S7WLC9_UNCT6</name>
<dbReference type="InterPro" id="IPR018260">
    <property type="entry name" value="Ribosomal_uL22_CS"/>
</dbReference>
<dbReference type="InterPro" id="IPR047867">
    <property type="entry name" value="Ribosomal_uL22_bac/org-type"/>
</dbReference>
<dbReference type="Gene3D" id="3.90.470.10">
    <property type="entry name" value="Ribosomal protein L22/L17"/>
    <property type="match status" value="1"/>
</dbReference>